<dbReference type="eggNOG" id="KOG0975">
    <property type="taxonomic scope" value="Eukaryota"/>
</dbReference>
<dbReference type="SUPFAM" id="SSF52540">
    <property type="entry name" value="P-loop containing nucleoside triphosphate hydrolases"/>
    <property type="match status" value="1"/>
</dbReference>
<dbReference type="GO" id="GO:0008483">
    <property type="term" value="F:transaminase activity"/>
    <property type="evidence" value="ECO:0007669"/>
    <property type="project" value="UniProtKB-KW"/>
</dbReference>
<proteinExistence type="inferred from homology"/>
<keyword evidence="3" id="KW-0663">Pyridoxal phosphate</keyword>
<dbReference type="EMBL" id="FN649733">
    <property type="protein sequence ID" value="CBN76813.1"/>
    <property type="molecule type" value="Genomic_DNA"/>
</dbReference>
<dbReference type="SUPFAM" id="SSF56752">
    <property type="entry name" value="D-aminoacid aminotransferase-like PLP-dependent enzymes"/>
    <property type="match status" value="1"/>
</dbReference>
<protein>
    <submittedName>
        <fullName evidence="5">Branched chain amino acid aminotransferase</fullName>
    </submittedName>
</protein>
<feature type="region of interest" description="Disordered" evidence="4">
    <location>
        <begin position="1"/>
        <end position="31"/>
    </location>
</feature>
<evidence type="ECO:0000256" key="1">
    <source>
        <dbReference type="ARBA" id="ARBA00001933"/>
    </source>
</evidence>
<accession>D8LIS9</accession>
<feature type="compositionally biased region" description="Basic and acidic residues" evidence="4">
    <location>
        <begin position="7"/>
        <end position="24"/>
    </location>
</feature>
<dbReference type="AlphaFoldDB" id="D8LIS9"/>
<dbReference type="EMBL" id="FN648409">
    <property type="protein sequence ID" value="CBN76813.1"/>
    <property type="molecule type" value="Genomic_DNA"/>
</dbReference>
<dbReference type="OrthoDB" id="187274at2759"/>
<organism evidence="5 6">
    <name type="scientific">Ectocarpus siliculosus</name>
    <name type="common">Brown alga</name>
    <name type="synonym">Conferva siliculosa</name>
    <dbReference type="NCBI Taxonomy" id="2880"/>
    <lineage>
        <taxon>Eukaryota</taxon>
        <taxon>Sar</taxon>
        <taxon>Stramenopiles</taxon>
        <taxon>Ochrophyta</taxon>
        <taxon>PX clade</taxon>
        <taxon>Phaeophyceae</taxon>
        <taxon>Ectocarpales</taxon>
        <taxon>Ectocarpaceae</taxon>
        <taxon>Ectocarpus</taxon>
    </lineage>
</organism>
<dbReference type="InterPro" id="IPR043132">
    <property type="entry name" value="BCAT-like_C"/>
</dbReference>
<dbReference type="PANTHER" id="PTHR42743:SF11">
    <property type="entry name" value="AMINODEOXYCHORISMATE LYASE"/>
    <property type="match status" value="1"/>
</dbReference>
<evidence type="ECO:0000313" key="6">
    <source>
        <dbReference type="Proteomes" id="UP000002630"/>
    </source>
</evidence>
<evidence type="ECO:0000313" key="5">
    <source>
        <dbReference type="EMBL" id="CBN76813.1"/>
    </source>
</evidence>
<dbReference type="GO" id="GO:0046394">
    <property type="term" value="P:carboxylic acid biosynthetic process"/>
    <property type="evidence" value="ECO:0007669"/>
    <property type="project" value="UniProtKB-ARBA"/>
</dbReference>
<dbReference type="Gene3D" id="3.40.50.300">
    <property type="entry name" value="P-loop containing nucleotide triphosphate hydrolases"/>
    <property type="match status" value="1"/>
</dbReference>
<evidence type="ECO:0000256" key="3">
    <source>
        <dbReference type="ARBA" id="ARBA00022898"/>
    </source>
</evidence>
<keyword evidence="6" id="KW-1185">Reference proteome</keyword>
<gene>
    <name evidence="5" type="primary">BCAT4</name>
    <name evidence="5" type="ORF">Esi_0023_0001</name>
</gene>
<name>D8LIS9_ECTSI</name>
<dbReference type="Pfam" id="PF19798">
    <property type="entry name" value="Sulfotransfer_5"/>
    <property type="match status" value="1"/>
</dbReference>
<dbReference type="InterPro" id="IPR050571">
    <property type="entry name" value="Class-IV_PLP-Dep_Aminotrnsfr"/>
</dbReference>
<dbReference type="InterPro" id="IPR001544">
    <property type="entry name" value="Aminotrans_IV"/>
</dbReference>
<dbReference type="Pfam" id="PF01063">
    <property type="entry name" value="Aminotran_4"/>
    <property type="match status" value="1"/>
</dbReference>
<dbReference type="InParanoid" id="D8LIS9"/>
<dbReference type="GO" id="GO:0008652">
    <property type="term" value="P:amino acid biosynthetic process"/>
    <property type="evidence" value="ECO:0007669"/>
    <property type="project" value="UniProtKB-ARBA"/>
</dbReference>
<evidence type="ECO:0000256" key="4">
    <source>
        <dbReference type="SAM" id="MobiDB-lite"/>
    </source>
</evidence>
<dbReference type="Gene3D" id="3.20.10.10">
    <property type="entry name" value="D-amino Acid Aminotransferase, subunit A, domain 2"/>
    <property type="match status" value="1"/>
</dbReference>
<keyword evidence="5" id="KW-0032">Aminotransferase</keyword>
<dbReference type="Gene3D" id="3.30.470.10">
    <property type="match status" value="1"/>
</dbReference>
<dbReference type="FunFam" id="3.20.10.10:FF:000002">
    <property type="entry name" value="D-alanine aminotransferase"/>
    <property type="match status" value="1"/>
</dbReference>
<dbReference type="STRING" id="2880.D8LIS9"/>
<dbReference type="FunFam" id="3.30.470.10:FF:000010">
    <property type="entry name" value="Branched-chain-amino-acid aminotransferase-like protein 1"/>
    <property type="match status" value="1"/>
</dbReference>
<dbReference type="Proteomes" id="UP000002630">
    <property type="component" value="Linkage Group LG08"/>
</dbReference>
<evidence type="ECO:0000256" key="2">
    <source>
        <dbReference type="ARBA" id="ARBA00009320"/>
    </source>
</evidence>
<dbReference type="PANTHER" id="PTHR42743">
    <property type="entry name" value="AMINO-ACID AMINOTRANSFERASE"/>
    <property type="match status" value="1"/>
</dbReference>
<dbReference type="InterPro" id="IPR036038">
    <property type="entry name" value="Aminotransferase-like"/>
</dbReference>
<dbReference type="OMA" id="FCKHIAK"/>
<comment type="similarity">
    <text evidence="2">Belongs to the class-IV pyridoxal-phosphate-dependent aminotransferase family.</text>
</comment>
<reference evidence="5 6" key="1">
    <citation type="journal article" date="2010" name="Nature">
        <title>The Ectocarpus genome and the independent evolution of multicellularity in brown algae.</title>
        <authorList>
            <person name="Cock J.M."/>
            <person name="Sterck L."/>
            <person name="Rouze P."/>
            <person name="Scornet D."/>
            <person name="Allen A.E."/>
            <person name="Amoutzias G."/>
            <person name="Anthouard V."/>
            <person name="Artiguenave F."/>
            <person name="Aury J.M."/>
            <person name="Badger J.H."/>
            <person name="Beszteri B."/>
            <person name="Billiau K."/>
            <person name="Bonnet E."/>
            <person name="Bothwell J.H."/>
            <person name="Bowler C."/>
            <person name="Boyen C."/>
            <person name="Brownlee C."/>
            <person name="Carrano C.J."/>
            <person name="Charrier B."/>
            <person name="Cho G.Y."/>
            <person name="Coelho S.M."/>
            <person name="Collen J."/>
            <person name="Corre E."/>
            <person name="Da Silva C."/>
            <person name="Delage L."/>
            <person name="Delaroque N."/>
            <person name="Dittami S.M."/>
            <person name="Doulbeau S."/>
            <person name="Elias M."/>
            <person name="Farnham G."/>
            <person name="Gachon C.M."/>
            <person name="Gschloessl B."/>
            <person name="Heesch S."/>
            <person name="Jabbari K."/>
            <person name="Jubin C."/>
            <person name="Kawai H."/>
            <person name="Kimura K."/>
            <person name="Kloareg B."/>
            <person name="Kupper F.C."/>
            <person name="Lang D."/>
            <person name="Le Bail A."/>
            <person name="Leblanc C."/>
            <person name="Lerouge P."/>
            <person name="Lohr M."/>
            <person name="Lopez P.J."/>
            <person name="Martens C."/>
            <person name="Maumus F."/>
            <person name="Michel G."/>
            <person name="Miranda-Saavedra D."/>
            <person name="Morales J."/>
            <person name="Moreau H."/>
            <person name="Motomura T."/>
            <person name="Nagasato C."/>
            <person name="Napoli C.A."/>
            <person name="Nelson D.R."/>
            <person name="Nyvall-Collen P."/>
            <person name="Peters A.F."/>
            <person name="Pommier C."/>
            <person name="Potin P."/>
            <person name="Poulain J."/>
            <person name="Quesneville H."/>
            <person name="Read B."/>
            <person name="Rensing S.A."/>
            <person name="Ritter A."/>
            <person name="Rousvoal S."/>
            <person name="Samanta M."/>
            <person name="Samson G."/>
            <person name="Schroeder D.C."/>
            <person name="Segurens B."/>
            <person name="Strittmatter M."/>
            <person name="Tonon T."/>
            <person name="Tregear J.W."/>
            <person name="Valentin K."/>
            <person name="von Dassow P."/>
            <person name="Yamagishi T."/>
            <person name="Van de Peer Y."/>
            <person name="Wincker P."/>
        </authorList>
    </citation>
    <scope>NUCLEOTIDE SEQUENCE [LARGE SCALE GENOMIC DNA]</scope>
    <source>
        <strain evidence="6">Ec32 / CCAP1310/4</strain>
    </source>
</reference>
<sequence length="614" mass="67491">MFTSHRNPAEEASKQDDKDSEEYVRPSTTTKLEVPEGGELLKDGTVRINVWASPRSLSTALMYSFAQRPDCVVYDEPLYAHFLRTHPEDETWRPYRDEVFREQDSDGDRWIKEVALGPTPKPVVYMKHMAKQMRNLDLSFLPKCRNIIQIRTPIHMLPSWNTNIHANLKEIGMLDLLHMYSLVRAMGQEPIVIDAELLRANPEGVLREVSEMAGIPYAPEQLSWEAGPKPYDGCWAYVWYKGCRKSTCFDNSPRYVKFDQNLAPLLEECMPIYQLLRSKAITGFGKLGKVQRPLPAEAGSAARDAKAEGAAAVNEGILVWVGGGLVPRDMAKVSVFDSSVQGGDAVWEGIRVYRAKIFCLDRHLRRLQDSAHALAFEAIPSSKDITVAIMATLAANNMVDGAHARVTLTRGTKTTSSMNPDFNVFGCTLIVLAERKEVGGAATYDNDLGVTLVTASNRRNPPQCLDSAIHHNNLLNNILPKIQANNAGAADAVMLDVEGFVSETNATNIFMAKGGKLLTPAAGSCLPGITRGLILELAAELGVLAEEKRVSLSELHCADEVFTTGTMGELSPVVKIDGRQIGDGQPGPLTSRLREAFAKMTDREELGTPLPTCA</sequence>
<dbReference type="InterPro" id="IPR043131">
    <property type="entry name" value="BCAT-like_N"/>
</dbReference>
<comment type="cofactor">
    <cofactor evidence="1">
        <name>pyridoxal 5'-phosphate</name>
        <dbReference type="ChEBI" id="CHEBI:597326"/>
    </cofactor>
</comment>
<dbReference type="InterPro" id="IPR027417">
    <property type="entry name" value="P-loop_NTPase"/>
</dbReference>
<keyword evidence="5" id="KW-0808">Transferase</keyword>